<dbReference type="KEGG" id="caby:Cabys_1417"/>
<dbReference type="GO" id="GO:0032993">
    <property type="term" value="C:protein-DNA complex"/>
    <property type="evidence" value="ECO:0007669"/>
    <property type="project" value="TreeGrafter"/>
</dbReference>
<evidence type="ECO:0000256" key="7">
    <source>
        <dbReference type="PROSITE-ProRule" id="PRU01091"/>
    </source>
</evidence>
<dbReference type="GO" id="GO:0006355">
    <property type="term" value="P:regulation of DNA-templated transcription"/>
    <property type="evidence" value="ECO:0007669"/>
    <property type="project" value="InterPro"/>
</dbReference>
<dbReference type="SMART" id="SM00862">
    <property type="entry name" value="Trans_reg_C"/>
    <property type="match status" value="1"/>
</dbReference>
<organism evidence="11 12">
    <name type="scientific">Caldithrix abyssi DSM 13497</name>
    <dbReference type="NCBI Taxonomy" id="880073"/>
    <lineage>
        <taxon>Bacteria</taxon>
        <taxon>Pseudomonadati</taxon>
        <taxon>Calditrichota</taxon>
        <taxon>Calditrichia</taxon>
        <taxon>Calditrichales</taxon>
        <taxon>Calditrichaceae</taxon>
        <taxon>Caldithrix</taxon>
    </lineage>
</organism>
<dbReference type="OrthoDB" id="9790442at2"/>
<gene>
    <name evidence="10" type="ORF">Cabys_1417</name>
    <name evidence="11" type="ORF">Calab_2585</name>
</gene>
<evidence type="ECO:0000256" key="3">
    <source>
        <dbReference type="ARBA" id="ARBA00023015"/>
    </source>
</evidence>
<dbReference type="InterPro" id="IPR011006">
    <property type="entry name" value="CheY-like_superfamily"/>
</dbReference>
<feature type="modified residue" description="4-aspartylphosphate" evidence="6">
    <location>
        <position position="52"/>
    </location>
</feature>
<keyword evidence="1 6" id="KW-0597">Phosphoprotein</keyword>
<accession>H1XP80</accession>
<name>H1XP80_CALAY</name>
<dbReference type="CDD" id="cd17574">
    <property type="entry name" value="REC_OmpR"/>
    <property type="match status" value="1"/>
</dbReference>
<dbReference type="Proteomes" id="UP000004671">
    <property type="component" value="Chromosome"/>
</dbReference>
<dbReference type="STRING" id="880073.Cabys_1417"/>
<dbReference type="HOGENOM" id="CLU_000445_30_3_0"/>
<dbReference type="FunFam" id="3.40.50.2300:FF:000001">
    <property type="entry name" value="DNA-binding response regulator PhoB"/>
    <property type="match status" value="1"/>
</dbReference>
<evidence type="ECO:0000256" key="4">
    <source>
        <dbReference type="ARBA" id="ARBA00023125"/>
    </source>
</evidence>
<dbReference type="PaxDb" id="880073-Calab_2585"/>
<evidence type="ECO:0000313" key="12">
    <source>
        <dbReference type="Proteomes" id="UP000004671"/>
    </source>
</evidence>
<dbReference type="Gene3D" id="6.10.250.690">
    <property type="match status" value="1"/>
</dbReference>
<reference evidence="10 13" key="2">
    <citation type="submission" date="2016-11" db="EMBL/GenBank/DDBJ databases">
        <title>Genomic analysis of Caldithrix abyssi and proposal of a novel bacterial phylum Caldithrichaeota.</title>
        <authorList>
            <person name="Kublanov I."/>
            <person name="Sigalova O."/>
            <person name="Gavrilov S."/>
            <person name="Lebedinsky A."/>
            <person name="Ivanova N."/>
            <person name="Daum C."/>
            <person name="Reddy T."/>
            <person name="Klenk H.P."/>
            <person name="Goker M."/>
            <person name="Reva O."/>
            <person name="Miroshnichenko M."/>
            <person name="Kyprides N."/>
            <person name="Woyke T."/>
            <person name="Gelfand M."/>
        </authorList>
    </citation>
    <scope>NUCLEOTIDE SEQUENCE [LARGE SCALE GENOMIC DNA]</scope>
    <source>
        <strain evidence="10 13">LF13</strain>
    </source>
</reference>
<dbReference type="PANTHER" id="PTHR48111">
    <property type="entry name" value="REGULATOR OF RPOS"/>
    <property type="match status" value="1"/>
</dbReference>
<keyword evidence="2" id="KW-0902">Two-component regulatory system</keyword>
<feature type="domain" description="OmpR/PhoB-type" evidence="9">
    <location>
        <begin position="128"/>
        <end position="227"/>
    </location>
</feature>
<keyword evidence="4 7" id="KW-0238">DNA-binding</keyword>
<dbReference type="PROSITE" id="PS50110">
    <property type="entry name" value="RESPONSE_REGULATORY"/>
    <property type="match status" value="1"/>
</dbReference>
<feature type="DNA-binding region" description="OmpR/PhoB-type" evidence="7">
    <location>
        <begin position="128"/>
        <end position="227"/>
    </location>
</feature>
<reference evidence="11 12" key="1">
    <citation type="submission" date="2011-09" db="EMBL/GenBank/DDBJ databases">
        <title>The permanent draft genome of Caldithrix abyssi DSM 13497.</title>
        <authorList>
            <consortium name="US DOE Joint Genome Institute (JGI-PGF)"/>
            <person name="Lucas S."/>
            <person name="Han J."/>
            <person name="Lapidus A."/>
            <person name="Bruce D."/>
            <person name="Goodwin L."/>
            <person name="Pitluck S."/>
            <person name="Peters L."/>
            <person name="Kyrpides N."/>
            <person name="Mavromatis K."/>
            <person name="Ivanova N."/>
            <person name="Mikhailova N."/>
            <person name="Chertkov O."/>
            <person name="Detter J.C."/>
            <person name="Tapia R."/>
            <person name="Han C."/>
            <person name="Land M."/>
            <person name="Hauser L."/>
            <person name="Markowitz V."/>
            <person name="Cheng J.-F."/>
            <person name="Hugenholtz P."/>
            <person name="Woyke T."/>
            <person name="Wu D."/>
            <person name="Spring S."/>
            <person name="Brambilla E."/>
            <person name="Klenk H.-P."/>
            <person name="Eisen J.A."/>
        </authorList>
    </citation>
    <scope>NUCLEOTIDE SEQUENCE [LARGE SCALE GENOMIC DNA]</scope>
    <source>
        <strain evidence="11 12">DSM 13497</strain>
    </source>
</reference>
<dbReference type="PANTHER" id="PTHR48111:SF21">
    <property type="entry name" value="DNA-BINDING DUAL MASTER TRANSCRIPTIONAL REGULATOR RPAA"/>
    <property type="match status" value="1"/>
</dbReference>
<evidence type="ECO:0000256" key="5">
    <source>
        <dbReference type="ARBA" id="ARBA00023163"/>
    </source>
</evidence>
<dbReference type="Gene3D" id="3.40.50.2300">
    <property type="match status" value="1"/>
</dbReference>
<sequence>MSRILLVEDEESLARGLQFNLEADGYQVTLARDGQQAIELFDQEDFDLVILDVMLPYHSGFEVAEHIREKTQQLPILFLTARRDTGDKIKGLKVGADDYLTKPFSLDELLLRIERILQRKTWYRQDDSLHLKLGEWEIDLEALQLKKKDLKVSLTPLEAGVLKYLLKHRGKIVSRKELLKNVWHTDSEIETRTVDIFIARLRKYLEEDPLNPHWIKSIRGAGYMIPEE</sequence>
<dbReference type="SUPFAM" id="SSF52172">
    <property type="entry name" value="CheY-like"/>
    <property type="match status" value="1"/>
</dbReference>
<evidence type="ECO:0000256" key="6">
    <source>
        <dbReference type="PROSITE-ProRule" id="PRU00169"/>
    </source>
</evidence>
<dbReference type="InParanoid" id="H1XP80"/>
<dbReference type="InterPro" id="IPR001789">
    <property type="entry name" value="Sig_transdc_resp-reg_receiver"/>
</dbReference>
<dbReference type="GO" id="GO:0005829">
    <property type="term" value="C:cytosol"/>
    <property type="evidence" value="ECO:0007669"/>
    <property type="project" value="TreeGrafter"/>
</dbReference>
<dbReference type="InterPro" id="IPR036388">
    <property type="entry name" value="WH-like_DNA-bd_sf"/>
</dbReference>
<evidence type="ECO:0000259" key="9">
    <source>
        <dbReference type="PROSITE" id="PS51755"/>
    </source>
</evidence>
<dbReference type="EMBL" id="CM001402">
    <property type="protein sequence ID" value="EHO42195.1"/>
    <property type="molecule type" value="Genomic_DNA"/>
</dbReference>
<dbReference type="InterPro" id="IPR001867">
    <property type="entry name" value="OmpR/PhoB-type_DNA-bd"/>
</dbReference>
<dbReference type="PROSITE" id="PS51755">
    <property type="entry name" value="OMPR_PHOB"/>
    <property type="match status" value="1"/>
</dbReference>
<protein>
    <submittedName>
        <fullName evidence="11">Two component transcriptional regulator, winged helix family</fullName>
    </submittedName>
</protein>
<keyword evidence="3" id="KW-0805">Transcription regulation</keyword>
<dbReference type="GO" id="GO:0000976">
    <property type="term" value="F:transcription cis-regulatory region binding"/>
    <property type="evidence" value="ECO:0007669"/>
    <property type="project" value="TreeGrafter"/>
</dbReference>
<dbReference type="GO" id="GO:0000156">
    <property type="term" value="F:phosphorelay response regulator activity"/>
    <property type="evidence" value="ECO:0007669"/>
    <property type="project" value="TreeGrafter"/>
</dbReference>
<dbReference type="Pfam" id="PF00072">
    <property type="entry name" value="Response_reg"/>
    <property type="match status" value="1"/>
</dbReference>
<dbReference type="AlphaFoldDB" id="H1XP80"/>
<dbReference type="EMBL" id="CP018099">
    <property type="protein sequence ID" value="APF18166.1"/>
    <property type="molecule type" value="Genomic_DNA"/>
</dbReference>
<dbReference type="Proteomes" id="UP000183868">
    <property type="component" value="Chromosome"/>
</dbReference>
<feature type="domain" description="Response regulatory" evidence="8">
    <location>
        <begin position="3"/>
        <end position="117"/>
    </location>
</feature>
<dbReference type="Gene3D" id="1.10.10.10">
    <property type="entry name" value="Winged helix-like DNA-binding domain superfamily/Winged helix DNA-binding domain"/>
    <property type="match status" value="1"/>
</dbReference>
<evidence type="ECO:0000313" key="11">
    <source>
        <dbReference type="EMBL" id="EHO42195.1"/>
    </source>
</evidence>
<dbReference type="InterPro" id="IPR039420">
    <property type="entry name" value="WalR-like"/>
</dbReference>
<dbReference type="SMART" id="SM00448">
    <property type="entry name" value="REC"/>
    <property type="match status" value="1"/>
</dbReference>
<dbReference type="eggNOG" id="COG0745">
    <property type="taxonomic scope" value="Bacteria"/>
</dbReference>
<evidence type="ECO:0000256" key="2">
    <source>
        <dbReference type="ARBA" id="ARBA00023012"/>
    </source>
</evidence>
<dbReference type="RefSeq" id="WP_006929463.1">
    <property type="nucleotide sequence ID" value="NZ_CM001402.1"/>
</dbReference>
<dbReference type="Pfam" id="PF00486">
    <property type="entry name" value="Trans_reg_C"/>
    <property type="match status" value="1"/>
</dbReference>
<evidence type="ECO:0000259" key="8">
    <source>
        <dbReference type="PROSITE" id="PS50110"/>
    </source>
</evidence>
<evidence type="ECO:0000256" key="1">
    <source>
        <dbReference type="ARBA" id="ARBA00022553"/>
    </source>
</evidence>
<evidence type="ECO:0000313" key="13">
    <source>
        <dbReference type="Proteomes" id="UP000183868"/>
    </source>
</evidence>
<evidence type="ECO:0000313" key="10">
    <source>
        <dbReference type="EMBL" id="APF18166.1"/>
    </source>
</evidence>
<proteinExistence type="predicted"/>
<dbReference type="CDD" id="cd00383">
    <property type="entry name" value="trans_reg_C"/>
    <property type="match status" value="1"/>
</dbReference>
<keyword evidence="12" id="KW-1185">Reference proteome</keyword>
<keyword evidence="5" id="KW-0804">Transcription</keyword>